<accession>B4S995</accession>
<dbReference type="EMBL" id="CP001108">
    <property type="protein sequence ID" value="ACF45127.1"/>
    <property type="molecule type" value="Genomic_DNA"/>
</dbReference>
<keyword evidence="2" id="KW-0255">Endonuclease</keyword>
<keyword evidence="2" id="KW-0540">Nuclease</keyword>
<organism evidence="2 3">
    <name type="scientific">Prosthecochloris aestuarii (strain DSM 271 / SK 413)</name>
    <dbReference type="NCBI Taxonomy" id="290512"/>
    <lineage>
        <taxon>Bacteria</taxon>
        <taxon>Pseudomonadati</taxon>
        <taxon>Chlorobiota</taxon>
        <taxon>Chlorobiia</taxon>
        <taxon>Chlorobiales</taxon>
        <taxon>Chlorobiaceae</taxon>
        <taxon>Prosthecochloris</taxon>
    </lineage>
</organism>
<gene>
    <name evidence="2" type="ordered locus">Paes_0062</name>
</gene>
<proteinExistence type="predicted"/>
<dbReference type="InterPro" id="IPR003615">
    <property type="entry name" value="HNH_nuc"/>
</dbReference>
<dbReference type="HOGENOM" id="CLU_1048763_0_0_10"/>
<dbReference type="REBASE" id="42282">
    <property type="entry name" value="PaeDORF62P"/>
</dbReference>
<dbReference type="Pfam" id="PF13391">
    <property type="entry name" value="HNH_2"/>
    <property type="match status" value="1"/>
</dbReference>
<evidence type="ECO:0000313" key="2">
    <source>
        <dbReference type="EMBL" id="ACF45127.1"/>
    </source>
</evidence>
<feature type="domain" description="HNH nuclease" evidence="1">
    <location>
        <begin position="151"/>
        <end position="201"/>
    </location>
</feature>
<evidence type="ECO:0000313" key="3">
    <source>
        <dbReference type="Proteomes" id="UP000002725"/>
    </source>
</evidence>
<dbReference type="GO" id="GO:0004519">
    <property type="term" value="F:endonuclease activity"/>
    <property type="evidence" value="ECO:0007669"/>
    <property type="project" value="UniProtKB-KW"/>
</dbReference>
<dbReference type="KEGG" id="paa:Paes_0062"/>
<name>B4S995_PROA2</name>
<protein>
    <submittedName>
        <fullName evidence="2">Restriction endonuclease</fullName>
    </submittedName>
</protein>
<evidence type="ECO:0000259" key="1">
    <source>
        <dbReference type="Pfam" id="PF13391"/>
    </source>
</evidence>
<sequence length="257" mass="29880">MKKGQRSWTREELLLVMNMYCKLPFGRLHSRNPEIIHFSELIDRTPGAVAYKLVNFASLDPAQRARGIKGASNVSKMDKAVWNEFSDNWDELPFESEKLRASFNRTTVEKINMIDESDLPKEGRERERIVKARVNQAFFRSMILATYDNTCCITGLQMSSLLVAGHIKPWSQDEKNRMNPRNGIALNGLHDKAFEEGLLTITPDYTVRISSSLKREKKNPAIQEYFLKYESQKIKLPQRFLPAEEFFVYHNRERFVA</sequence>
<keyword evidence="3" id="KW-1185">Reference proteome</keyword>
<dbReference type="Proteomes" id="UP000002725">
    <property type="component" value="Chromosome"/>
</dbReference>
<dbReference type="AlphaFoldDB" id="B4S995"/>
<dbReference type="eggNOG" id="COG3440">
    <property type="taxonomic scope" value="Bacteria"/>
</dbReference>
<dbReference type="STRING" id="290512.Paes_0062"/>
<reference evidence="2" key="1">
    <citation type="submission" date="2008-06" db="EMBL/GenBank/DDBJ databases">
        <title>Complete sequence of chromosome of Prosthecochloris aestuarii DSM 271.</title>
        <authorList>
            <consortium name="US DOE Joint Genome Institute"/>
            <person name="Lucas S."/>
            <person name="Copeland A."/>
            <person name="Lapidus A."/>
            <person name="Glavina del Rio T."/>
            <person name="Dalin E."/>
            <person name="Tice H."/>
            <person name="Bruce D."/>
            <person name="Goodwin L."/>
            <person name="Pitluck S."/>
            <person name="Schmutz J."/>
            <person name="Larimer F."/>
            <person name="Land M."/>
            <person name="Hauser L."/>
            <person name="Kyrpides N."/>
            <person name="Anderson I."/>
            <person name="Liu Z."/>
            <person name="Li T."/>
            <person name="Zhao F."/>
            <person name="Overmann J."/>
            <person name="Bryant D.A."/>
            <person name="Richardson P."/>
        </authorList>
    </citation>
    <scope>NUCLEOTIDE SEQUENCE [LARGE SCALE GENOMIC DNA]</scope>
    <source>
        <strain evidence="2">DSM 271</strain>
    </source>
</reference>
<keyword evidence="2" id="KW-0378">Hydrolase</keyword>